<keyword evidence="5" id="KW-0677">Repeat</keyword>
<sequence>MDKNTDAVETNDGRTGNGITPVQQMISSCSGAFVTSVFVTPLDVIKIRLQSQKKPLVKGQIFQYCNGLMDHVCVCAVNGGSSLSPAPECPWYKRPIPKPLTGTADAFFKILKYEGVASLWSGLPPTLVMAIPATVIYFSCYEICRKKLGYHGGLEGSDWWKPMIAGASARTLCVTVISPIEMIRTKLQSEQLSYNQIWKFLGQSIKTGGVTMLWKGLGPTLLRDVPFSALYWLSYESMKARVLLQRGKSKMTFAESFTAGAVSGTIAGILTLPFDVIKTHRQIELGEVLKENKNTTRSTWKLMMKMQAEHGYHALFTGLVPRIIKVAPACAIMISSYEYFKAYFREQNRLNNS</sequence>
<organism evidence="12 13">
    <name type="scientific">Mytilus coruscus</name>
    <name type="common">Sea mussel</name>
    <dbReference type="NCBI Taxonomy" id="42192"/>
    <lineage>
        <taxon>Eukaryota</taxon>
        <taxon>Metazoa</taxon>
        <taxon>Spiralia</taxon>
        <taxon>Lophotrochozoa</taxon>
        <taxon>Mollusca</taxon>
        <taxon>Bivalvia</taxon>
        <taxon>Autobranchia</taxon>
        <taxon>Pteriomorphia</taxon>
        <taxon>Mytilida</taxon>
        <taxon>Mytiloidea</taxon>
        <taxon>Mytilidae</taxon>
        <taxon>Mytilinae</taxon>
        <taxon>Mytilus</taxon>
    </lineage>
</organism>
<evidence type="ECO:0000256" key="3">
    <source>
        <dbReference type="ARBA" id="ARBA00022448"/>
    </source>
</evidence>
<evidence type="ECO:0000256" key="5">
    <source>
        <dbReference type="ARBA" id="ARBA00022737"/>
    </source>
</evidence>
<evidence type="ECO:0000256" key="10">
    <source>
        <dbReference type="PROSITE-ProRule" id="PRU00282"/>
    </source>
</evidence>
<feature type="repeat" description="Solcar" evidence="10">
    <location>
        <begin position="251"/>
        <end position="343"/>
    </location>
</feature>
<reference evidence="12 13" key="1">
    <citation type="submission" date="2020-06" db="EMBL/GenBank/DDBJ databases">
        <authorList>
            <person name="Li R."/>
            <person name="Bekaert M."/>
        </authorList>
    </citation>
    <scope>NUCLEOTIDE SEQUENCE [LARGE SCALE GENOMIC DNA]</scope>
    <source>
        <strain evidence="13">wild</strain>
    </source>
</reference>
<keyword evidence="3 11" id="KW-0813">Transport</keyword>
<dbReference type="GO" id="GO:0005743">
    <property type="term" value="C:mitochondrial inner membrane"/>
    <property type="evidence" value="ECO:0007669"/>
    <property type="project" value="UniProtKB-SubCell"/>
</dbReference>
<protein>
    <submittedName>
        <fullName evidence="12">SLC25A39_40</fullName>
    </submittedName>
</protein>
<dbReference type="PANTHER" id="PTHR45760:SF2">
    <property type="entry name" value="FI19922P1-RELATED"/>
    <property type="match status" value="1"/>
</dbReference>
<dbReference type="SUPFAM" id="SSF103506">
    <property type="entry name" value="Mitochondrial carrier"/>
    <property type="match status" value="1"/>
</dbReference>
<evidence type="ECO:0000256" key="9">
    <source>
        <dbReference type="ARBA" id="ARBA00023136"/>
    </source>
</evidence>
<dbReference type="PRINTS" id="PR00926">
    <property type="entry name" value="MITOCARRIER"/>
</dbReference>
<keyword evidence="13" id="KW-1185">Reference proteome</keyword>
<comment type="similarity">
    <text evidence="2 11">Belongs to the mitochondrial carrier (TC 2.A.29) family.</text>
</comment>
<proteinExistence type="inferred from homology"/>
<dbReference type="Pfam" id="PF00153">
    <property type="entry name" value="Mito_carr"/>
    <property type="match status" value="4"/>
</dbReference>
<evidence type="ECO:0000256" key="11">
    <source>
        <dbReference type="RuleBase" id="RU000488"/>
    </source>
</evidence>
<evidence type="ECO:0000313" key="12">
    <source>
        <dbReference type="EMBL" id="CAC5412613.1"/>
    </source>
</evidence>
<keyword evidence="9 10" id="KW-0472">Membrane</keyword>
<dbReference type="InterPro" id="IPR002067">
    <property type="entry name" value="MCP"/>
</dbReference>
<evidence type="ECO:0000256" key="8">
    <source>
        <dbReference type="ARBA" id="ARBA00023128"/>
    </source>
</evidence>
<dbReference type="InterPro" id="IPR018108">
    <property type="entry name" value="MCP_transmembrane"/>
</dbReference>
<dbReference type="InterPro" id="IPR023395">
    <property type="entry name" value="MCP_dom_sf"/>
</dbReference>
<evidence type="ECO:0000313" key="13">
    <source>
        <dbReference type="Proteomes" id="UP000507470"/>
    </source>
</evidence>
<dbReference type="GO" id="GO:1990542">
    <property type="term" value="P:mitochondrial transmembrane transport"/>
    <property type="evidence" value="ECO:0007669"/>
    <property type="project" value="InterPro"/>
</dbReference>
<evidence type="ECO:0000256" key="2">
    <source>
        <dbReference type="ARBA" id="ARBA00006375"/>
    </source>
</evidence>
<name>A0A6J8DXX1_MYTCO</name>
<dbReference type="Proteomes" id="UP000507470">
    <property type="component" value="Unassembled WGS sequence"/>
</dbReference>
<dbReference type="PROSITE" id="PS51257">
    <property type="entry name" value="PROKAR_LIPOPROTEIN"/>
    <property type="match status" value="1"/>
</dbReference>
<dbReference type="InterPro" id="IPR045315">
    <property type="entry name" value="Mtm1-like"/>
</dbReference>
<evidence type="ECO:0000256" key="7">
    <source>
        <dbReference type="ARBA" id="ARBA00022989"/>
    </source>
</evidence>
<dbReference type="OrthoDB" id="1747031at2759"/>
<accession>A0A6J8DXX1</accession>
<keyword evidence="4 10" id="KW-0812">Transmembrane</keyword>
<dbReference type="Gene3D" id="1.50.40.10">
    <property type="entry name" value="Mitochondrial carrier domain"/>
    <property type="match status" value="2"/>
</dbReference>
<dbReference type="EMBL" id="CACVKT020008064">
    <property type="protein sequence ID" value="CAC5412613.1"/>
    <property type="molecule type" value="Genomic_DNA"/>
</dbReference>
<dbReference type="AlphaFoldDB" id="A0A6J8DXX1"/>
<keyword evidence="6" id="KW-0999">Mitochondrion inner membrane</keyword>
<keyword evidence="7" id="KW-1133">Transmembrane helix</keyword>
<dbReference type="PANTHER" id="PTHR45760">
    <property type="entry name" value="FI19922P1-RELATED"/>
    <property type="match status" value="1"/>
</dbReference>
<feature type="repeat" description="Solcar" evidence="10">
    <location>
        <begin position="19"/>
        <end position="147"/>
    </location>
</feature>
<evidence type="ECO:0000256" key="4">
    <source>
        <dbReference type="ARBA" id="ARBA00022692"/>
    </source>
</evidence>
<evidence type="ECO:0000256" key="1">
    <source>
        <dbReference type="ARBA" id="ARBA00004448"/>
    </source>
</evidence>
<feature type="repeat" description="Solcar" evidence="10">
    <location>
        <begin position="157"/>
        <end position="241"/>
    </location>
</feature>
<gene>
    <name evidence="12" type="ORF">MCOR_45606</name>
</gene>
<evidence type="ECO:0000256" key="6">
    <source>
        <dbReference type="ARBA" id="ARBA00022792"/>
    </source>
</evidence>
<dbReference type="PROSITE" id="PS50920">
    <property type="entry name" value="SOLCAR"/>
    <property type="match status" value="3"/>
</dbReference>
<keyword evidence="8" id="KW-0496">Mitochondrion</keyword>
<comment type="subcellular location">
    <subcellularLocation>
        <location evidence="1">Mitochondrion inner membrane</location>
        <topology evidence="1">Multi-pass membrane protein</topology>
    </subcellularLocation>
</comment>